<keyword evidence="4" id="KW-0238">DNA-binding</keyword>
<evidence type="ECO:0000256" key="6">
    <source>
        <dbReference type="ARBA" id="ARBA00023242"/>
    </source>
</evidence>
<sequence length="383" mass="43328">MACIIFTSFECLRRNVDEALSHITAGINIFKSWRENSGRGPNGPWGQRYPSFESSFVETELAPMLSCLNLASSECSRRPFLDVFLNPVNLDGSLILGESFETVSEARVGLMDLLTAGIRLTQGITAESAFHGEKPIVEALIESGWLSSTLQSWKTAWDNLVRRHQEVWGKEEKSAADFVRLMWHCANIESHTWISGTETAWDPYKAEYEEMIRLAESLLSDPHYFPDEPCRRISADLGMIFPLQVVAWKCRWPLLRRRALALLLQTSKRECLLDADHYHTIFSRIMEYEERYLCLPPGAVPNEDTLPPEHVRVHHFYIAAQPASVLGGNLYAATFLTKPNGLDNEWHCQTEYLDLSVGRVSEAAMISALLPGYKSIGCEFGRP</sequence>
<dbReference type="RefSeq" id="XP_058306631.1">
    <property type="nucleotide sequence ID" value="XM_058454382.1"/>
</dbReference>
<dbReference type="Proteomes" id="UP001150904">
    <property type="component" value="Unassembled WGS sequence"/>
</dbReference>
<dbReference type="AlphaFoldDB" id="A0A9W9MDR6"/>
<keyword evidence="8" id="KW-1185">Reference proteome</keyword>
<dbReference type="EMBL" id="JAPQKR010000014">
    <property type="protein sequence ID" value="KAJ5198203.1"/>
    <property type="molecule type" value="Genomic_DNA"/>
</dbReference>
<reference evidence="7" key="1">
    <citation type="submission" date="2022-12" db="EMBL/GenBank/DDBJ databases">
        <authorList>
            <person name="Petersen C."/>
        </authorList>
    </citation>
    <scope>NUCLEOTIDE SEQUENCE</scope>
    <source>
        <strain evidence="7">IBT 15544</strain>
    </source>
</reference>
<dbReference type="OrthoDB" id="2593732at2759"/>
<accession>A0A9W9MDR6</accession>
<reference evidence="7" key="2">
    <citation type="journal article" date="2023" name="IMA Fungus">
        <title>Comparative genomic study of the Penicillium genus elucidates a diverse pangenome and 15 lateral gene transfer events.</title>
        <authorList>
            <person name="Petersen C."/>
            <person name="Sorensen T."/>
            <person name="Nielsen M.R."/>
            <person name="Sondergaard T.E."/>
            <person name="Sorensen J.L."/>
            <person name="Fitzpatrick D.A."/>
            <person name="Frisvad J.C."/>
            <person name="Nielsen K.L."/>
        </authorList>
    </citation>
    <scope>NUCLEOTIDE SEQUENCE</scope>
    <source>
        <strain evidence="7">IBT 15544</strain>
    </source>
</reference>
<protein>
    <submittedName>
        <fullName evidence="7">Uncharacterized protein</fullName>
    </submittedName>
</protein>
<keyword evidence="5" id="KW-0804">Transcription</keyword>
<name>A0A9W9MDR6_9EURO</name>
<keyword evidence="2" id="KW-0862">Zinc</keyword>
<organism evidence="7 8">
    <name type="scientific">Penicillium cinerascens</name>
    <dbReference type="NCBI Taxonomy" id="70096"/>
    <lineage>
        <taxon>Eukaryota</taxon>
        <taxon>Fungi</taxon>
        <taxon>Dikarya</taxon>
        <taxon>Ascomycota</taxon>
        <taxon>Pezizomycotina</taxon>
        <taxon>Eurotiomycetes</taxon>
        <taxon>Eurotiomycetidae</taxon>
        <taxon>Eurotiales</taxon>
        <taxon>Aspergillaceae</taxon>
        <taxon>Penicillium</taxon>
    </lineage>
</organism>
<evidence type="ECO:0000256" key="2">
    <source>
        <dbReference type="ARBA" id="ARBA00022833"/>
    </source>
</evidence>
<evidence type="ECO:0000256" key="3">
    <source>
        <dbReference type="ARBA" id="ARBA00023015"/>
    </source>
</evidence>
<evidence type="ECO:0000313" key="8">
    <source>
        <dbReference type="Proteomes" id="UP001150904"/>
    </source>
</evidence>
<dbReference type="GeneID" id="83181683"/>
<keyword evidence="3" id="KW-0805">Transcription regulation</keyword>
<gene>
    <name evidence="7" type="ORF">N7498_007320</name>
</gene>
<dbReference type="GO" id="GO:0003677">
    <property type="term" value="F:DNA binding"/>
    <property type="evidence" value="ECO:0007669"/>
    <property type="project" value="UniProtKB-KW"/>
</dbReference>
<dbReference type="PANTHER" id="PTHR36206:SF12">
    <property type="entry name" value="ASPERCRYPTIN BIOSYNTHESIS CLUSTER-SPECIFIC TRANSCRIPTION REGULATOR ATNN-RELATED"/>
    <property type="match status" value="1"/>
</dbReference>
<evidence type="ECO:0000256" key="1">
    <source>
        <dbReference type="ARBA" id="ARBA00022723"/>
    </source>
</evidence>
<dbReference type="InterPro" id="IPR052360">
    <property type="entry name" value="Transcr_Regulatory_Proteins"/>
</dbReference>
<dbReference type="GO" id="GO:0046872">
    <property type="term" value="F:metal ion binding"/>
    <property type="evidence" value="ECO:0007669"/>
    <property type="project" value="UniProtKB-KW"/>
</dbReference>
<keyword evidence="6" id="KW-0539">Nucleus</keyword>
<proteinExistence type="predicted"/>
<evidence type="ECO:0000256" key="5">
    <source>
        <dbReference type="ARBA" id="ARBA00023163"/>
    </source>
</evidence>
<comment type="caution">
    <text evidence="7">The sequence shown here is derived from an EMBL/GenBank/DDBJ whole genome shotgun (WGS) entry which is preliminary data.</text>
</comment>
<evidence type="ECO:0000313" key="7">
    <source>
        <dbReference type="EMBL" id="KAJ5198203.1"/>
    </source>
</evidence>
<evidence type="ECO:0000256" key="4">
    <source>
        <dbReference type="ARBA" id="ARBA00023125"/>
    </source>
</evidence>
<keyword evidence="1" id="KW-0479">Metal-binding</keyword>
<dbReference type="PANTHER" id="PTHR36206">
    <property type="entry name" value="ASPERCRYPTIN BIOSYNTHESIS CLUSTER-SPECIFIC TRANSCRIPTION REGULATOR ATNN-RELATED"/>
    <property type="match status" value="1"/>
</dbReference>